<reference evidence="8 9" key="1">
    <citation type="submission" date="2014-03" db="EMBL/GenBank/DDBJ databases">
        <authorList>
            <person name="Sibley D."/>
            <person name="Venepally P."/>
            <person name="Karamycheva S."/>
            <person name="Hadjithomas M."/>
            <person name="Khan A."/>
            <person name="Brunk B."/>
            <person name="Roos D."/>
            <person name="Caler E."/>
            <person name="Lorenzi H."/>
        </authorList>
    </citation>
    <scope>NUCLEOTIDE SEQUENCE [LARGE SCALE GENOMIC DNA]</scope>
    <source>
        <strain evidence="9">p89</strain>
    </source>
</reference>
<dbReference type="GO" id="GO:0030117">
    <property type="term" value="C:membrane coat"/>
    <property type="evidence" value="ECO:0007669"/>
    <property type="project" value="InterPro"/>
</dbReference>
<dbReference type="GO" id="GO:0012505">
    <property type="term" value="C:endomembrane system"/>
    <property type="evidence" value="ECO:0007669"/>
    <property type="project" value="UniProtKB-SubCell"/>
</dbReference>
<dbReference type="Proteomes" id="UP000028828">
    <property type="component" value="Unassembled WGS sequence"/>
</dbReference>
<dbReference type="PROSITE" id="PS50176">
    <property type="entry name" value="ARM_REPEAT"/>
    <property type="match status" value="1"/>
</dbReference>
<feature type="region of interest" description="Disordered" evidence="6">
    <location>
        <begin position="371"/>
        <end position="399"/>
    </location>
</feature>
<feature type="region of interest" description="Disordered" evidence="6">
    <location>
        <begin position="284"/>
        <end position="308"/>
    </location>
</feature>
<dbReference type="GO" id="GO:0006886">
    <property type="term" value="P:intracellular protein transport"/>
    <property type="evidence" value="ECO:0007669"/>
    <property type="project" value="InterPro"/>
</dbReference>
<feature type="region of interest" description="Disordered" evidence="6">
    <location>
        <begin position="774"/>
        <end position="807"/>
    </location>
</feature>
<feature type="region of interest" description="Disordered" evidence="6">
    <location>
        <begin position="1279"/>
        <end position="1302"/>
    </location>
</feature>
<evidence type="ECO:0000313" key="9">
    <source>
        <dbReference type="Proteomes" id="UP000028828"/>
    </source>
</evidence>
<evidence type="ECO:0000259" key="7">
    <source>
        <dbReference type="Pfam" id="PF01602"/>
    </source>
</evidence>
<dbReference type="EMBL" id="AEYI02001531">
    <property type="protein sequence ID" value="KFG36302.1"/>
    <property type="molecule type" value="Genomic_DNA"/>
</dbReference>
<name>A0A086JVY4_TOXGO</name>
<dbReference type="PANTHER" id="PTHR22780">
    <property type="entry name" value="ADAPTIN, ALPHA/GAMMA/EPSILON"/>
    <property type="match status" value="1"/>
</dbReference>
<feature type="compositionally biased region" description="Low complexity" evidence="6">
    <location>
        <begin position="371"/>
        <end position="382"/>
    </location>
</feature>
<dbReference type="OrthoDB" id="413467at2759"/>
<dbReference type="InterPro" id="IPR050840">
    <property type="entry name" value="Adaptor_Complx_Large_Subunit"/>
</dbReference>
<keyword evidence="2" id="KW-0813">Transport</keyword>
<dbReference type="Pfam" id="PF01602">
    <property type="entry name" value="Adaptin_N"/>
    <property type="match status" value="1"/>
</dbReference>
<feature type="region of interest" description="Disordered" evidence="6">
    <location>
        <begin position="1326"/>
        <end position="1348"/>
    </location>
</feature>
<evidence type="ECO:0000256" key="6">
    <source>
        <dbReference type="SAM" id="MobiDB-lite"/>
    </source>
</evidence>
<feature type="compositionally biased region" description="Basic and acidic residues" evidence="6">
    <location>
        <begin position="593"/>
        <end position="607"/>
    </location>
</feature>
<sequence>MAPSIRGVSLFIQDVRNAPSSSREQARVLQELSKIRQRFAHPKKPLTGYEKKKCLTKLLYIHLLGYPVDIGHAEAISLLSSPHYSERSAAFLFCSLLLVDSHTASRDLPDLRSLCCSSIKKELSLQHEDFAALALDCASYISDPDAAAELFPLMQATANPSSSASPLIRQKAYSCMLVFFRLRPSLLPCEVWASRLGQALLFEQDLSCLLSLVNLIFHAVLQTSQLHRWQQQLQLSAINILARILSRDVPENLFYRGIPAPWLAVRLLQLLQCFQVSGGKREVLSDEPSRREDKRRDREEETREDEAVVKQQREAVALSLNEIVKTIFTQVATANEEEALPHQSRSSTLKGRKSHSFSAFRASSLSTRLASLSRLPQRQSSSGKGDRTGGSGDAAVPQRGTSFFSRKKGLGAHTVSPSVIQHAVLYEAISLSTHLQADADKDLKLSAAALLCSFVEEGDSNFRYKSLSLVAAMAADPDVHPELKGAVPAILRLLEEEDVSLRRQAISLLFALSGPDNWSEIVLALLESLHRDAETLPNISAHIAVLVETYAPDPTWLVDVAFQMLQRAPQHVRDETWVHVIQVVSGSSSSEPSDERDGDKLSGRKENSASVGRPDVELQRYAASRAAEFLEDAFLNEPLLRLCAYLLGHFGHLIKARVPGRRQIDALLFHFRRFVSASSFLSPGNFPPFTFIPLNDEAPAASCCPLLPLLLFALVKLAHAFPADSAPVLQVLQELHDSRDLELQTRAVELSALLELPDRQFVAQTLALLPPYRRRQLLSRPPPPRALAGSGGGRTTRAGANRAAEERLSAHLRAAPAATREAVAAVFSSSPRATGRSCETRGRRGSSRSPQRESFERERSSSESSPSRESSDGNSESDRDSRDTGEESGEETGGRQSEDRRGGREERERGRRSSDSSGAGRSVESAESEEEREHESRGSSRSSSVEREEEERRMQEKFMELLKSHPLPQSQNPEDQNRELWKRACIASEGTLCLLPGLLEVYVHRKFDKKDGMLLLEWRNLSRDKLLGLQRGGPPNSPEMLLKDEGFRPGEATWVEGSGTEVVNILPLRKAIQRIRLRCLKPFSAPPKLACLLCVSTGANQPPQQIQLPLSLPVVMANFLVPAKAVNEGSVFLRYWKQLLSREEEREGERGGESKEKVIVGPLALPPHQVPLFLSAGFKFHVIKVGRSLCGSGTFHTGTPAAGASSGASPRFVCASSMCTVELNPNVNPLLARITVRAAHPRVSLYLSRLLGFHLLRASAPPSSSSLVQASPEFALQSGSSPFAAPAGGENPAPPLSRGAGVVSAMPGTRASVILSTAQVAGGPPLFPSASAGSPTGLTPQNFYRMTT</sequence>
<feature type="region of interest" description="Disordered" evidence="6">
    <location>
        <begin position="823"/>
        <end position="955"/>
    </location>
</feature>
<dbReference type="GO" id="GO:0016192">
    <property type="term" value="P:vesicle-mediated transport"/>
    <property type="evidence" value="ECO:0007669"/>
    <property type="project" value="InterPro"/>
</dbReference>
<dbReference type="Gene3D" id="1.25.10.10">
    <property type="entry name" value="Leucine-rich Repeat Variant"/>
    <property type="match status" value="1"/>
</dbReference>
<protein>
    <submittedName>
        <fullName evidence="8">Adaptin n terminal region domain-containing protein</fullName>
    </submittedName>
</protein>
<dbReference type="InterPro" id="IPR016024">
    <property type="entry name" value="ARM-type_fold"/>
</dbReference>
<feature type="compositionally biased region" description="Low complexity" evidence="6">
    <location>
        <begin position="862"/>
        <end position="874"/>
    </location>
</feature>
<evidence type="ECO:0000256" key="1">
    <source>
        <dbReference type="ARBA" id="ARBA00004308"/>
    </source>
</evidence>
<feature type="compositionally biased region" description="Polar residues" evidence="6">
    <location>
        <begin position="1331"/>
        <end position="1348"/>
    </location>
</feature>
<organism evidence="8 9">
    <name type="scientific">Toxoplasma gondii p89</name>
    <dbReference type="NCBI Taxonomy" id="943119"/>
    <lineage>
        <taxon>Eukaryota</taxon>
        <taxon>Sar</taxon>
        <taxon>Alveolata</taxon>
        <taxon>Apicomplexa</taxon>
        <taxon>Conoidasida</taxon>
        <taxon>Coccidia</taxon>
        <taxon>Eucoccidiorida</taxon>
        <taxon>Eimeriorina</taxon>
        <taxon>Sarcocystidae</taxon>
        <taxon>Toxoplasma</taxon>
    </lineage>
</organism>
<evidence type="ECO:0000256" key="2">
    <source>
        <dbReference type="ARBA" id="ARBA00022448"/>
    </source>
</evidence>
<feature type="region of interest" description="Disordered" evidence="6">
    <location>
        <begin position="587"/>
        <end position="611"/>
    </location>
</feature>
<evidence type="ECO:0000256" key="5">
    <source>
        <dbReference type="PROSITE-ProRule" id="PRU00259"/>
    </source>
</evidence>
<evidence type="ECO:0000256" key="3">
    <source>
        <dbReference type="ARBA" id="ARBA00022927"/>
    </source>
</evidence>
<dbReference type="InterPro" id="IPR002553">
    <property type="entry name" value="Clathrin/coatomer_adapt-like_N"/>
</dbReference>
<feature type="compositionally biased region" description="Basic and acidic residues" evidence="6">
    <location>
        <begin position="876"/>
        <end position="885"/>
    </location>
</feature>
<evidence type="ECO:0000256" key="4">
    <source>
        <dbReference type="ARBA" id="ARBA00023136"/>
    </source>
</evidence>
<comment type="subcellular location">
    <subcellularLocation>
        <location evidence="1">Endomembrane system</location>
    </subcellularLocation>
</comment>
<feature type="compositionally biased region" description="Low complexity" evidence="6">
    <location>
        <begin position="1282"/>
        <end position="1291"/>
    </location>
</feature>
<feature type="compositionally biased region" description="Basic and acidic residues" evidence="6">
    <location>
        <begin position="931"/>
        <end position="955"/>
    </location>
</feature>
<evidence type="ECO:0000313" key="8">
    <source>
        <dbReference type="EMBL" id="KFG36302.1"/>
    </source>
</evidence>
<feature type="compositionally biased region" description="Low complexity" evidence="6">
    <location>
        <begin position="915"/>
        <end position="925"/>
    </location>
</feature>
<feature type="domain" description="Clathrin/coatomer adaptor adaptin-like N-terminal" evidence="7">
    <location>
        <begin position="24"/>
        <end position="588"/>
    </location>
</feature>
<accession>A0A086JVY4</accession>
<proteinExistence type="predicted"/>
<dbReference type="SUPFAM" id="SSF48371">
    <property type="entry name" value="ARM repeat"/>
    <property type="match status" value="1"/>
</dbReference>
<comment type="caution">
    <text evidence="8">The sequence shown here is derived from an EMBL/GenBank/DDBJ whole genome shotgun (WGS) entry which is preliminary data.</text>
</comment>
<gene>
    <name evidence="8" type="ORF">TGP89_221940</name>
</gene>
<keyword evidence="3" id="KW-0653">Protein transport</keyword>
<dbReference type="InterPro" id="IPR000225">
    <property type="entry name" value="Armadillo"/>
</dbReference>
<feature type="compositionally biased region" description="Basic and acidic residues" evidence="6">
    <location>
        <begin position="892"/>
        <end position="914"/>
    </location>
</feature>
<feature type="compositionally biased region" description="Basic and acidic residues" evidence="6">
    <location>
        <begin position="850"/>
        <end position="861"/>
    </location>
</feature>
<dbReference type="InterPro" id="IPR011989">
    <property type="entry name" value="ARM-like"/>
</dbReference>
<feature type="repeat" description="ARM" evidence="5">
    <location>
        <begin position="485"/>
        <end position="513"/>
    </location>
</feature>
<keyword evidence="4" id="KW-0472">Membrane</keyword>
<dbReference type="VEuPathDB" id="ToxoDB:TGP89_221940"/>